<protein>
    <submittedName>
        <fullName evidence="6">Cell division protein FtsA</fullName>
    </submittedName>
</protein>
<dbReference type="GO" id="GO:0032153">
    <property type="term" value="C:cell division site"/>
    <property type="evidence" value="ECO:0007669"/>
    <property type="project" value="TreeGrafter"/>
</dbReference>
<proteinExistence type="predicted"/>
<evidence type="ECO:0000256" key="2">
    <source>
        <dbReference type="ARBA" id="ARBA00022618"/>
    </source>
</evidence>
<dbReference type="PIRSF" id="PIRSF003101">
    <property type="entry name" value="FtsA"/>
    <property type="match status" value="1"/>
</dbReference>
<keyword evidence="2 6" id="KW-0132">Cell division</keyword>
<dbReference type="GO" id="GO:0051301">
    <property type="term" value="P:cell division"/>
    <property type="evidence" value="ECO:0007669"/>
    <property type="project" value="UniProtKB-KW"/>
</dbReference>
<accession>A0A4R1Q6P2</accession>
<keyword evidence="4" id="KW-0131">Cell cycle</keyword>
<dbReference type="InterPro" id="IPR050696">
    <property type="entry name" value="FtsA/MreB"/>
</dbReference>
<evidence type="ECO:0000256" key="1">
    <source>
        <dbReference type="ARBA" id="ARBA00022475"/>
    </source>
</evidence>
<dbReference type="SMART" id="SM00842">
    <property type="entry name" value="FtsA"/>
    <property type="match status" value="1"/>
</dbReference>
<dbReference type="EMBL" id="SLUI01000001">
    <property type="protein sequence ID" value="TCL40266.1"/>
    <property type="molecule type" value="Genomic_DNA"/>
</dbReference>
<evidence type="ECO:0000313" key="7">
    <source>
        <dbReference type="Proteomes" id="UP000295063"/>
    </source>
</evidence>
<dbReference type="InterPro" id="IPR020823">
    <property type="entry name" value="Cell_div_FtsA"/>
</dbReference>
<sequence length="395" mass="43181">MKNQYLFATDVGTSSIKVIVGQVKPDGLVTVLGIGTAPAEGFVKGVITDIQALAKSIRQALDCASVATNVAIGPVHLGISGDAVRFYTCRGSVSPVFPERISQEDINRALRAAIVTGIPEESTILHTVPIGYWLDGVKVEDMTAQHKGSRLEVEVCIAALDKRIEFQLERALQDREVMIADIHANAFAASNFSSAANQYIVIDMGAGTTDLAFYSKQHLETAATLLLGGDYITHDIAQGVGVSRAHAEEIKRYYAKLNSDLYGQDVILDCNDYGTTDKHVAYDFLHHIVESRVQEIVELVYEQAAPVLQGHEEIILTGGCCYLPSLKARLELLFGIPVRLAPLEALLPEYAFYTNTAVYGLVEYAATRKLPQDVPNENVPSGMLDSFWERVKSFF</sequence>
<dbReference type="Proteomes" id="UP000295063">
    <property type="component" value="Unassembled WGS sequence"/>
</dbReference>
<dbReference type="Gene3D" id="3.30.420.40">
    <property type="match status" value="2"/>
</dbReference>
<dbReference type="NCBIfam" id="TIGR01174">
    <property type="entry name" value="ftsA"/>
    <property type="match status" value="1"/>
</dbReference>
<dbReference type="OrthoDB" id="9768127at2"/>
<dbReference type="InterPro" id="IPR043129">
    <property type="entry name" value="ATPase_NBD"/>
</dbReference>
<dbReference type="SUPFAM" id="SSF53067">
    <property type="entry name" value="Actin-like ATPase domain"/>
    <property type="match status" value="2"/>
</dbReference>
<keyword evidence="7" id="KW-1185">Reference proteome</keyword>
<organism evidence="6 7">
    <name type="scientific">Anaerospora hongkongensis</name>
    <dbReference type="NCBI Taxonomy" id="244830"/>
    <lineage>
        <taxon>Bacteria</taxon>
        <taxon>Bacillati</taxon>
        <taxon>Bacillota</taxon>
        <taxon>Negativicutes</taxon>
        <taxon>Selenomonadales</taxon>
        <taxon>Sporomusaceae</taxon>
        <taxon>Anaerospora</taxon>
    </lineage>
</organism>
<evidence type="ECO:0000256" key="3">
    <source>
        <dbReference type="ARBA" id="ARBA00023136"/>
    </source>
</evidence>
<evidence type="ECO:0000259" key="5">
    <source>
        <dbReference type="SMART" id="SM00842"/>
    </source>
</evidence>
<dbReference type="PANTHER" id="PTHR32432:SF4">
    <property type="entry name" value="CELL DIVISION PROTEIN FTSA"/>
    <property type="match status" value="1"/>
</dbReference>
<dbReference type="InterPro" id="IPR003494">
    <property type="entry name" value="SHS2_FtsA"/>
</dbReference>
<feature type="domain" description="SHS2" evidence="5">
    <location>
        <begin position="6"/>
        <end position="193"/>
    </location>
</feature>
<keyword evidence="1" id="KW-1003">Cell membrane</keyword>
<reference evidence="6 7" key="1">
    <citation type="submission" date="2019-03" db="EMBL/GenBank/DDBJ databases">
        <title>Genomic Encyclopedia of Type Strains, Phase IV (KMG-IV): sequencing the most valuable type-strain genomes for metagenomic binning, comparative biology and taxonomic classification.</title>
        <authorList>
            <person name="Goeker M."/>
        </authorList>
    </citation>
    <scope>NUCLEOTIDE SEQUENCE [LARGE SCALE GENOMIC DNA]</scope>
    <source>
        <strain evidence="6 7">DSM 15969</strain>
    </source>
</reference>
<evidence type="ECO:0000256" key="4">
    <source>
        <dbReference type="ARBA" id="ARBA00023306"/>
    </source>
</evidence>
<dbReference type="PANTHER" id="PTHR32432">
    <property type="entry name" value="CELL DIVISION PROTEIN FTSA-RELATED"/>
    <property type="match status" value="1"/>
</dbReference>
<dbReference type="AlphaFoldDB" id="A0A4R1Q6P2"/>
<dbReference type="RefSeq" id="WP_132074925.1">
    <property type="nucleotide sequence ID" value="NZ_DAIMLW010000049.1"/>
</dbReference>
<dbReference type="Pfam" id="PF14450">
    <property type="entry name" value="FtsA"/>
    <property type="match status" value="1"/>
</dbReference>
<dbReference type="GO" id="GO:0009898">
    <property type="term" value="C:cytoplasmic side of plasma membrane"/>
    <property type="evidence" value="ECO:0007669"/>
    <property type="project" value="TreeGrafter"/>
</dbReference>
<gene>
    <name evidence="6" type="ORF">EV210_101467</name>
</gene>
<name>A0A4R1Q6P2_9FIRM</name>
<comment type="caution">
    <text evidence="6">The sequence shown here is derived from an EMBL/GenBank/DDBJ whole genome shotgun (WGS) entry which is preliminary data.</text>
</comment>
<dbReference type="Pfam" id="PF02491">
    <property type="entry name" value="SHS2_FTSA"/>
    <property type="match status" value="1"/>
</dbReference>
<evidence type="ECO:0000313" key="6">
    <source>
        <dbReference type="EMBL" id="TCL40266.1"/>
    </source>
</evidence>
<keyword evidence="3" id="KW-0472">Membrane</keyword>